<evidence type="ECO:0000256" key="3">
    <source>
        <dbReference type="ARBA" id="ARBA00022692"/>
    </source>
</evidence>
<organism evidence="8 9">
    <name type="scientific">Babesia caballi</name>
    <dbReference type="NCBI Taxonomy" id="5871"/>
    <lineage>
        <taxon>Eukaryota</taxon>
        <taxon>Sar</taxon>
        <taxon>Alveolata</taxon>
        <taxon>Apicomplexa</taxon>
        <taxon>Aconoidasida</taxon>
        <taxon>Piroplasmida</taxon>
        <taxon>Babesiidae</taxon>
        <taxon>Babesia</taxon>
    </lineage>
</organism>
<feature type="transmembrane region" description="Helical" evidence="7">
    <location>
        <begin position="119"/>
        <end position="138"/>
    </location>
</feature>
<dbReference type="GO" id="GO:0005794">
    <property type="term" value="C:Golgi apparatus"/>
    <property type="evidence" value="ECO:0007669"/>
    <property type="project" value="TreeGrafter"/>
</dbReference>
<evidence type="ECO:0000256" key="4">
    <source>
        <dbReference type="ARBA" id="ARBA00022989"/>
    </source>
</evidence>
<dbReference type="EMBL" id="BPLF01000003">
    <property type="protein sequence ID" value="GIX63996.1"/>
    <property type="molecule type" value="Genomic_DNA"/>
</dbReference>
<keyword evidence="5 7" id="KW-0472">Membrane</keyword>
<comment type="caution">
    <text evidence="8">The sequence shown here is derived from an EMBL/GenBank/DDBJ whole genome shotgun (WGS) entry which is preliminary data.</text>
</comment>
<keyword evidence="4 7" id="KW-1133">Transmembrane helix</keyword>
<keyword evidence="8" id="KW-0240">DNA-directed RNA polymerase</keyword>
<evidence type="ECO:0000256" key="1">
    <source>
        <dbReference type="ARBA" id="ARBA00004141"/>
    </source>
</evidence>
<dbReference type="GO" id="GO:0005783">
    <property type="term" value="C:endoplasmic reticulum"/>
    <property type="evidence" value="ECO:0007669"/>
    <property type="project" value="TreeGrafter"/>
</dbReference>
<comment type="subcellular location">
    <subcellularLocation>
        <location evidence="1">Membrane</location>
        <topology evidence="1">Multi-pass membrane protein</topology>
    </subcellularLocation>
</comment>
<evidence type="ECO:0000256" key="6">
    <source>
        <dbReference type="SAM" id="MobiDB-lite"/>
    </source>
</evidence>
<dbReference type="RefSeq" id="XP_067716065.1">
    <property type="nucleotide sequence ID" value="XM_067859964.1"/>
</dbReference>
<dbReference type="Pfam" id="PF03381">
    <property type="entry name" value="CDC50"/>
    <property type="match status" value="1"/>
</dbReference>
<dbReference type="AlphaFoldDB" id="A0AAV4LVX4"/>
<gene>
    <name evidence="8" type="ORF">BcabD6B2_34310</name>
</gene>
<name>A0AAV4LVX4_BABCB</name>
<keyword evidence="9" id="KW-1185">Reference proteome</keyword>
<dbReference type="InterPro" id="IPR005045">
    <property type="entry name" value="CDC50/LEM3_fam"/>
</dbReference>
<evidence type="ECO:0000313" key="8">
    <source>
        <dbReference type="EMBL" id="GIX63996.1"/>
    </source>
</evidence>
<dbReference type="PANTHER" id="PTHR10926:SF0">
    <property type="entry name" value="CDC50, ISOFORM A"/>
    <property type="match status" value="1"/>
</dbReference>
<dbReference type="Proteomes" id="UP001497744">
    <property type="component" value="Unassembled WGS sequence"/>
</dbReference>
<keyword evidence="8" id="KW-0804">Transcription</keyword>
<sequence>MANPNAEAAEAASHSADVRLSDISASTYKKSVVFATSDKSKRATQLEAHRMTVPTVQSAHMSSYAAGDNACTKSATEVEYLWLPSLKSEDKRRSRVEKYTHMEFTRNDNIYRLYTPRGAILIFLLLGTLLLMFAVALLCSSRHSFTQEIEYTDYGSEPITFKIEQDVKGPVYFGYKVSDFYVNHKRVAYESVPFRVTGAKCKMFDTFEKILDLRCIDNKNTLNGIDEWCAVKNTEPAFKLPAYPCGAISATIMTDNFAICRSSVQSVPATAKTGVDVEGCLPLSMKIPEDDYGFFHINVGFTAAFFHLPAESCIGDRGWVLVVRLFELLLQVVGQNALRFLLRKALRRVQRYAGGRRIQAVCHQQFVAGQVVASEEVRRRNQARVSRNVFPNLRDYGLGDGGGLPYQRICHTPASHAELHVRRLTVAGHPSFGHDAGEHHVSARENLQKRRA</sequence>
<protein>
    <submittedName>
        <fullName evidence="8">DNA-directed RNA polymerase II subunit rpb1</fullName>
    </submittedName>
</protein>
<dbReference type="GeneID" id="94195477"/>
<comment type="similarity">
    <text evidence="2">Belongs to the CDC50/LEM3 family.</text>
</comment>
<keyword evidence="3 7" id="KW-0812">Transmembrane</keyword>
<dbReference type="PANTHER" id="PTHR10926">
    <property type="entry name" value="CELL CYCLE CONTROL PROTEIN 50"/>
    <property type="match status" value="1"/>
</dbReference>
<accession>A0AAV4LVX4</accession>
<evidence type="ECO:0000313" key="9">
    <source>
        <dbReference type="Proteomes" id="UP001497744"/>
    </source>
</evidence>
<dbReference type="GO" id="GO:0000428">
    <property type="term" value="C:DNA-directed RNA polymerase complex"/>
    <property type="evidence" value="ECO:0007669"/>
    <property type="project" value="UniProtKB-KW"/>
</dbReference>
<proteinExistence type="inferred from homology"/>
<evidence type="ECO:0000256" key="2">
    <source>
        <dbReference type="ARBA" id="ARBA00009457"/>
    </source>
</evidence>
<evidence type="ECO:0000256" key="7">
    <source>
        <dbReference type="SAM" id="Phobius"/>
    </source>
</evidence>
<evidence type="ECO:0000256" key="5">
    <source>
        <dbReference type="ARBA" id="ARBA00023136"/>
    </source>
</evidence>
<dbReference type="GO" id="GO:0005886">
    <property type="term" value="C:plasma membrane"/>
    <property type="evidence" value="ECO:0007669"/>
    <property type="project" value="TreeGrafter"/>
</dbReference>
<feature type="compositionally biased region" description="Basic and acidic residues" evidence="6">
    <location>
        <begin position="435"/>
        <end position="452"/>
    </location>
</feature>
<reference evidence="8 9" key="1">
    <citation type="submission" date="2021-06" db="EMBL/GenBank/DDBJ databases">
        <title>Genome sequence of Babesia caballi.</title>
        <authorList>
            <person name="Yamagishi J."/>
            <person name="Kidaka T."/>
            <person name="Ochi A."/>
        </authorList>
    </citation>
    <scope>NUCLEOTIDE SEQUENCE [LARGE SCALE GENOMIC DNA]</scope>
    <source>
        <strain evidence="8">USDA-D6B2</strain>
    </source>
</reference>
<feature type="region of interest" description="Disordered" evidence="6">
    <location>
        <begin position="430"/>
        <end position="452"/>
    </location>
</feature>